<comment type="caution">
    <text evidence="2">The sequence shown here is derived from an EMBL/GenBank/DDBJ whole genome shotgun (WGS) entry which is preliminary data.</text>
</comment>
<dbReference type="EMBL" id="BPLQ01011982">
    <property type="protein sequence ID" value="GIY61798.1"/>
    <property type="molecule type" value="Genomic_DNA"/>
</dbReference>
<sequence length="173" mass="19926">MEVSKGRMSSTRLLDVSYNKHKLALSSKERSSLLRKKSIAVTLMKLTTPLFIIYLPSENLSTTIKDPRTILRIHPEEDTTLLLSFQNSNSTPWKKEVSVIITAICNLLFLPQSGLMYLIQLPHMHNSWQTLLPPKLACWKIPLVPHSTTQFLNEISEIKLPCFREWLPDKDTR</sequence>
<feature type="transmembrane region" description="Helical" evidence="1">
    <location>
        <begin position="97"/>
        <end position="119"/>
    </location>
</feature>
<keyword evidence="1" id="KW-1133">Transmembrane helix</keyword>
<evidence type="ECO:0000256" key="1">
    <source>
        <dbReference type="SAM" id="Phobius"/>
    </source>
</evidence>
<dbReference type="AlphaFoldDB" id="A0AAV4UVP8"/>
<protein>
    <submittedName>
        <fullName evidence="2">Uncharacterized protein</fullName>
    </submittedName>
</protein>
<organism evidence="2 3">
    <name type="scientific">Caerostris darwini</name>
    <dbReference type="NCBI Taxonomy" id="1538125"/>
    <lineage>
        <taxon>Eukaryota</taxon>
        <taxon>Metazoa</taxon>
        <taxon>Ecdysozoa</taxon>
        <taxon>Arthropoda</taxon>
        <taxon>Chelicerata</taxon>
        <taxon>Arachnida</taxon>
        <taxon>Araneae</taxon>
        <taxon>Araneomorphae</taxon>
        <taxon>Entelegynae</taxon>
        <taxon>Araneoidea</taxon>
        <taxon>Araneidae</taxon>
        <taxon>Caerostris</taxon>
    </lineage>
</organism>
<reference evidence="2 3" key="1">
    <citation type="submission" date="2021-06" db="EMBL/GenBank/DDBJ databases">
        <title>Caerostris darwini draft genome.</title>
        <authorList>
            <person name="Kono N."/>
            <person name="Arakawa K."/>
        </authorList>
    </citation>
    <scope>NUCLEOTIDE SEQUENCE [LARGE SCALE GENOMIC DNA]</scope>
</reference>
<name>A0AAV4UVP8_9ARAC</name>
<dbReference type="Proteomes" id="UP001054837">
    <property type="component" value="Unassembled WGS sequence"/>
</dbReference>
<gene>
    <name evidence="2" type="ORF">CDAR_85921</name>
</gene>
<evidence type="ECO:0000313" key="3">
    <source>
        <dbReference type="Proteomes" id="UP001054837"/>
    </source>
</evidence>
<proteinExistence type="predicted"/>
<keyword evidence="3" id="KW-1185">Reference proteome</keyword>
<keyword evidence="1" id="KW-0812">Transmembrane</keyword>
<accession>A0AAV4UVP8</accession>
<keyword evidence="1" id="KW-0472">Membrane</keyword>
<evidence type="ECO:0000313" key="2">
    <source>
        <dbReference type="EMBL" id="GIY61798.1"/>
    </source>
</evidence>